<comment type="caution">
    <text evidence="2">The sequence shown here is derived from an EMBL/GenBank/DDBJ whole genome shotgun (WGS) entry which is preliminary data.</text>
</comment>
<sequence>MDSLSDKPSSLKDINKESSNNDEIKSINVNATQHMSLVSSAQNTITPSGDSDTNLCNNNSENNGRKRHLDNSISISQNGNQTSKDICTNKRKKCLGKSDDKSNFKEERFSDDSTAEEEKEVYSLLVSNIPYQWTCEQISDYIQEHCVEVYALEQLAGGDPDSGQTIRLLFLNFEKCNQARKQLKLKAVEGRKLNVNFSGNID</sequence>
<evidence type="ECO:0000313" key="2">
    <source>
        <dbReference type="EMBL" id="CAG5059204.1"/>
    </source>
</evidence>
<organism evidence="2 3">
    <name type="scientific">Parnassius apollo</name>
    <name type="common">Apollo butterfly</name>
    <name type="synonym">Papilio apollo</name>
    <dbReference type="NCBI Taxonomy" id="110799"/>
    <lineage>
        <taxon>Eukaryota</taxon>
        <taxon>Metazoa</taxon>
        <taxon>Ecdysozoa</taxon>
        <taxon>Arthropoda</taxon>
        <taxon>Hexapoda</taxon>
        <taxon>Insecta</taxon>
        <taxon>Pterygota</taxon>
        <taxon>Neoptera</taxon>
        <taxon>Endopterygota</taxon>
        <taxon>Lepidoptera</taxon>
        <taxon>Glossata</taxon>
        <taxon>Ditrysia</taxon>
        <taxon>Papilionoidea</taxon>
        <taxon>Papilionidae</taxon>
        <taxon>Parnassiinae</taxon>
        <taxon>Parnassini</taxon>
        <taxon>Parnassius</taxon>
        <taxon>Parnassius</taxon>
    </lineage>
</organism>
<dbReference type="Proteomes" id="UP000691718">
    <property type="component" value="Unassembled WGS sequence"/>
</dbReference>
<feature type="region of interest" description="Disordered" evidence="1">
    <location>
        <begin position="38"/>
        <end position="84"/>
    </location>
</feature>
<dbReference type="EMBL" id="CAJQZP010001697">
    <property type="protein sequence ID" value="CAG5059204.1"/>
    <property type="molecule type" value="Genomic_DNA"/>
</dbReference>
<feature type="region of interest" description="Disordered" evidence="1">
    <location>
        <begin position="1"/>
        <end position="23"/>
    </location>
</feature>
<name>A0A8S3YGE4_PARAO</name>
<keyword evidence="3" id="KW-1185">Reference proteome</keyword>
<reference evidence="2" key="1">
    <citation type="submission" date="2021-04" db="EMBL/GenBank/DDBJ databases">
        <authorList>
            <person name="Tunstrom K."/>
        </authorList>
    </citation>
    <scope>NUCLEOTIDE SEQUENCE</scope>
</reference>
<evidence type="ECO:0000256" key="1">
    <source>
        <dbReference type="SAM" id="MobiDB-lite"/>
    </source>
</evidence>
<protein>
    <submittedName>
        <fullName evidence="2">(apollo) hypothetical protein</fullName>
    </submittedName>
</protein>
<proteinExistence type="predicted"/>
<feature type="compositionally biased region" description="Polar residues" evidence="1">
    <location>
        <begin position="38"/>
        <end position="62"/>
    </location>
</feature>
<dbReference type="AlphaFoldDB" id="A0A8S3YGE4"/>
<evidence type="ECO:0000313" key="3">
    <source>
        <dbReference type="Proteomes" id="UP000691718"/>
    </source>
</evidence>
<accession>A0A8S3YGE4</accession>
<gene>
    <name evidence="2" type="ORF">PAPOLLO_LOCUS27921</name>
</gene>
<feature type="compositionally biased region" description="Polar residues" evidence="1">
    <location>
        <begin position="71"/>
        <end position="84"/>
    </location>
</feature>